<gene>
    <name evidence="5" type="ORF">PFICI_04132</name>
</gene>
<comment type="similarity">
    <text evidence="1">Belongs to the bacterial solute-binding protein 5 family.</text>
</comment>
<dbReference type="Gene3D" id="3.40.190.10">
    <property type="entry name" value="Periplasmic binding protein-like II"/>
    <property type="match status" value="1"/>
</dbReference>
<reference evidence="6" key="1">
    <citation type="journal article" date="2015" name="BMC Genomics">
        <title>Genomic and transcriptomic analysis of the endophytic fungus Pestalotiopsis fici reveals its lifestyle and high potential for synthesis of natural products.</title>
        <authorList>
            <person name="Wang X."/>
            <person name="Zhang X."/>
            <person name="Liu L."/>
            <person name="Xiang M."/>
            <person name="Wang W."/>
            <person name="Sun X."/>
            <person name="Che Y."/>
            <person name="Guo L."/>
            <person name="Liu G."/>
            <person name="Guo L."/>
            <person name="Wang C."/>
            <person name="Yin W.B."/>
            <person name="Stadler M."/>
            <person name="Zhang X."/>
            <person name="Liu X."/>
        </authorList>
    </citation>
    <scope>NUCLEOTIDE SEQUENCE [LARGE SCALE GENOMIC DNA]</scope>
    <source>
        <strain evidence="6">W106-1 / CGMCC3.15140</strain>
    </source>
</reference>
<evidence type="ECO:0000313" key="5">
    <source>
        <dbReference type="EMBL" id="ETS86107.1"/>
    </source>
</evidence>
<dbReference type="InterPro" id="IPR039424">
    <property type="entry name" value="SBP_5"/>
</dbReference>
<dbReference type="GO" id="GO:1904680">
    <property type="term" value="F:peptide transmembrane transporter activity"/>
    <property type="evidence" value="ECO:0007669"/>
    <property type="project" value="TreeGrafter"/>
</dbReference>
<dbReference type="eggNOG" id="ENOG502S3TD">
    <property type="taxonomic scope" value="Eukaryota"/>
</dbReference>
<dbReference type="EMBL" id="KI912110">
    <property type="protein sequence ID" value="ETS86107.1"/>
    <property type="molecule type" value="Genomic_DNA"/>
</dbReference>
<evidence type="ECO:0000313" key="6">
    <source>
        <dbReference type="Proteomes" id="UP000030651"/>
    </source>
</evidence>
<name>W3XKW2_PESFW</name>
<dbReference type="GO" id="GO:0043190">
    <property type="term" value="C:ATP-binding cassette (ABC) transporter complex"/>
    <property type="evidence" value="ECO:0007669"/>
    <property type="project" value="InterPro"/>
</dbReference>
<protein>
    <recommendedName>
        <fullName evidence="4">Solute-binding protein family 5 domain-containing protein</fullName>
    </recommendedName>
</protein>
<evidence type="ECO:0000259" key="4">
    <source>
        <dbReference type="Pfam" id="PF00496"/>
    </source>
</evidence>
<dbReference type="PIRSF" id="PIRSF002741">
    <property type="entry name" value="MppA"/>
    <property type="match status" value="1"/>
</dbReference>
<dbReference type="Pfam" id="PF00496">
    <property type="entry name" value="SBP_bac_5"/>
    <property type="match status" value="1"/>
</dbReference>
<feature type="domain" description="Solute-binding protein family 5" evidence="4">
    <location>
        <begin position="47"/>
        <end position="360"/>
    </location>
</feature>
<dbReference type="KEGG" id="pfy:PFICI_04132"/>
<dbReference type="Proteomes" id="UP000030651">
    <property type="component" value="Unassembled WGS sequence"/>
</dbReference>
<evidence type="ECO:0000256" key="1">
    <source>
        <dbReference type="ARBA" id="ARBA00005695"/>
    </source>
</evidence>
<dbReference type="InterPro" id="IPR000914">
    <property type="entry name" value="SBP_5_dom"/>
</dbReference>
<evidence type="ECO:0000256" key="2">
    <source>
        <dbReference type="ARBA" id="ARBA00022448"/>
    </source>
</evidence>
<evidence type="ECO:0000256" key="3">
    <source>
        <dbReference type="ARBA" id="ARBA00022729"/>
    </source>
</evidence>
<dbReference type="OMA" id="QVTTWAT"/>
<keyword evidence="6" id="KW-1185">Reference proteome</keyword>
<proteinExistence type="inferred from homology"/>
<dbReference type="Gene3D" id="3.10.105.10">
    <property type="entry name" value="Dipeptide-binding Protein, Domain 3"/>
    <property type="match status" value="1"/>
</dbReference>
<dbReference type="Gene3D" id="3.90.76.10">
    <property type="entry name" value="Dipeptide-binding Protein, Domain 1"/>
    <property type="match status" value="1"/>
</dbReference>
<dbReference type="RefSeq" id="XP_007830904.1">
    <property type="nucleotide sequence ID" value="XM_007832713.1"/>
</dbReference>
<dbReference type="PANTHER" id="PTHR30290:SF9">
    <property type="entry name" value="OLIGOPEPTIDE-BINDING PROTEIN APPA"/>
    <property type="match status" value="1"/>
</dbReference>
<dbReference type="InterPro" id="IPR030678">
    <property type="entry name" value="Peptide/Ni-bd"/>
</dbReference>
<sequence length="472" mass="53083">MTPEATRIVLENVDFRLPTQVTDDNSVVALKSLVFEPLVWWHPHGCVKPGLFASWESSPDARSWRFHIRDEAIFHDGLRCTADVIVTYILGFLDSRDYFGMPWSYSRYFAHARISAESETTVTIETPAPFPDVLEVLCDFWPSRIDAADKPVLGTGPYSVRQFERNDGIGRATLEVLRPSKSHKSHVIVATQEPDGAKRLQLLRDGKVDVALNLERTRNLQLLNFDSSLNWGKTHSTLSVIYYLNCPEGVFSSPELRLAANLALDNAALVDKVYQGLATPSASIVSPFHHGFVEAALQPIPYNPDQARRLVKKFGSEQNLELKLRSPTYMPEHAERISQFVASALESIGFSVQVEVETNRPEYARQIGLRKEIGDLALFDSTPNSTFRVLDDKVSSDARNTWWLGYHDDELQKRFRAARQTIANKERAEAYGSCLARLHENPPWLYIAHPDVVWASRPGLSLNIGPSGVLSL</sequence>
<dbReference type="GO" id="GO:0042597">
    <property type="term" value="C:periplasmic space"/>
    <property type="evidence" value="ECO:0007669"/>
    <property type="project" value="UniProtKB-ARBA"/>
</dbReference>
<dbReference type="InParanoid" id="W3XKW2"/>
<dbReference type="SUPFAM" id="SSF53850">
    <property type="entry name" value="Periplasmic binding protein-like II"/>
    <property type="match status" value="1"/>
</dbReference>
<dbReference type="AlphaFoldDB" id="W3XKW2"/>
<keyword evidence="2" id="KW-0813">Transport</keyword>
<dbReference type="GO" id="GO:0015833">
    <property type="term" value="P:peptide transport"/>
    <property type="evidence" value="ECO:0007669"/>
    <property type="project" value="TreeGrafter"/>
</dbReference>
<dbReference type="HOGENOM" id="CLU_017028_7_4_1"/>
<dbReference type="GeneID" id="19269145"/>
<organism evidence="5 6">
    <name type="scientific">Pestalotiopsis fici (strain W106-1 / CGMCC3.15140)</name>
    <dbReference type="NCBI Taxonomy" id="1229662"/>
    <lineage>
        <taxon>Eukaryota</taxon>
        <taxon>Fungi</taxon>
        <taxon>Dikarya</taxon>
        <taxon>Ascomycota</taxon>
        <taxon>Pezizomycotina</taxon>
        <taxon>Sordariomycetes</taxon>
        <taxon>Xylariomycetidae</taxon>
        <taxon>Amphisphaeriales</taxon>
        <taxon>Sporocadaceae</taxon>
        <taxon>Pestalotiopsis</taxon>
    </lineage>
</organism>
<dbReference type="PANTHER" id="PTHR30290">
    <property type="entry name" value="PERIPLASMIC BINDING COMPONENT OF ABC TRANSPORTER"/>
    <property type="match status" value="1"/>
</dbReference>
<dbReference type="OrthoDB" id="3472756at2759"/>
<keyword evidence="3" id="KW-0732">Signal</keyword>
<accession>W3XKW2</accession>